<evidence type="ECO:0000313" key="5">
    <source>
        <dbReference type="Proteomes" id="UP000187203"/>
    </source>
</evidence>
<dbReference type="InterPro" id="IPR036537">
    <property type="entry name" value="Adaptor_Cbl_N_dom_sf"/>
</dbReference>
<dbReference type="PANTHER" id="PTHR46168:SF12">
    <property type="entry name" value="ARMADILLO REPEAT ONLY 4-LIKE PROTEIN"/>
    <property type="match status" value="1"/>
</dbReference>
<reference evidence="5" key="1">
    <citation type="submission" date="2013-09" db="EMBL/GenBank/DDBJ databases">
        <title>Corchorus olitorius genome sequencing.</title>
        <authorList>
            <person name="Alam M."/>
            <person name="Haque M.S."/>
            <person name="Islam M.S."/>
            <person name="Emdad E.M."/>
            <person name="Islam M.M."/>
            <person name="Ahmed B."/>
            <person name="Halim A."/>
            <person name="Hossen Q.M.M."/>
            <person name="Hossain M.Z."/>
            <person name="Ahmed R."/>
            <person name="Khan M.M."/>
            <person name="Islam R."/>
            <person name="Rashid M.M."/>
            <person name="Khan S.A."/>
            <person name="Rahman M.S."/>
            <person name="Alam M."/>
            <person name="Yahiya A.S."/>
            <person name="Khan M.S."/>
            <person name="Azam M.S."/>
            <person name="Haque T."/>
            <person name="Lashkar M.Z.H."/>
            <person name="Akhand A.I."/>
            <person name="Morshed G."/>
            <person name="Roy S."/>
            <person name="Uddin K.S."/>
            <person name="Rabeya T."/>
            <person name="Hossain A.S."/>
            <person name="Chowdhury A."/>
            <person name="Snigdha A.R."/>
            <person name="Mortoza M.S."/>
            <person name="Matin S.A."/>
            <person name="Hoque S.M.E."/>
            <person name="Islam M.K."/>
            <person name="Roy D.K."/>
            <person name="Haider R."/>
            <person name="Moosa M.M."/>
            <person name="Elias S.M."/>
            <person name="Hasan A.M."/>
            <person name="Jahan S."/>
            <person name="Shafiuddin M."/>
            <person name="Mahmood N."/>
            <person name="Shommy N.S."/>
        </authorList>
    </citation>
    <scope>NUCLEOTIDE SEQUENCE [LARGE SCALE GENOMIC DNA]</scope>
    <source>
        <strain evidence="5">cv. O-4</strain>
    </source>
</reference>
<dbReference type="SMART" id="SM00185">
    <property type="entry name" value="ARM"/>
    <property type="match status" value="3"/>
</dbReference>
<dbReference type="InterPro" id="IPR011989">
    <property type="entry name" value="ARM-like"/>
</dbReference>
<dbReference type="Gene3D" id="1.20.930.20">
    <property type="entry name" value="Adaptor protein Cbl, N-terminal domain"/>
    <property type="match status" value="1"/>
</dbReference>
<comment type="caution">
    <text evidence="4">The sequence shown here is derived from an EMBL/GenBank/DDBJ whole genome shotgun (WGS) entry which is preliminary data.</text>
</comment>
<accession>A0A1R3JBK9</accession>
<dbReference type="STRING" id="93759.A0A1R3JBK9"/>
<dbReference type="InterPro" id="IPR016024">
    <property type="entry name" value="ARM-type_fold"/>
</dbReference>
<sequence length="664" mass="75072">MQIQELSDLITSGEKLCSAVNEVKSFKAECFEVRERVNELLQKLKALFRFINSAQTCLYLRPLHCILPKVEQYFKLATSMVTKSKHRSLFRRLFPSRNVSRFRELLHLLDASIHDMEGVLFVYNSQNSRASAPIQSTRSITFLVWFCIAKLQMGRELQDRVDAAECLLLLAQAKDDYRELIFEEGGVPPLQKLFRGISSTLKAQITAADALCLLANDKERRRIIMKEMAATIINRLSRTSPMKDQIQAADLVTTIAEHNPQVKEDDLIRENVIWRLVTLLSSEPSTDDDARKNLLLLKLKISCSKALRVLTLESVPNCRTLTETKGMLCLAKLVETEHDELQYNCLMIIKEITSLAESDKDFRNSAFKPTSGAAKAVVDQLLRVITEFNDTTLKTPAIKSIGSLARSFSAKDSRVIISPLVSQLGNAEQEVATEAAIALQKFVSPENTLSLEHSKSIIEINGIPLLMKLLGGHKESQRHGLALICYLAMHDSNRNDLIEAGALTVLETTGQEVAAQDPELNNLVSDAIFKLQSNSATHNDSSSEGRIKHIFILEQSKVVFSYVRCVPKILLEEFTGFARKLVKLQAKPAVSIVKKCKRRFSTARPCIRTRRIRLFFKAICEDLARLAMEEAEVEQKLWQMKNININQSLRKFIRRVFGYIIHIL</sequence>
<dbReference type="InterPro" id="IPR056694">
    <property type="entry name" value="DUF7792"/>
</dbReference>
<dbReference type="Gene3D" id="1.25.10.10">
    <property type="entry name" value="Leucine-rich Repeat Variant"/>
    <property type="match status" value="1"/>
</dbReference>
<dbReference type="AlphaFoldDB" id="A0A1R3JBK9"/>
<dbReference type="EMBL" id="AWUE01016382">
    <property type="protein sequence ID" value="OMO92228.1"/>
    <property type="molecule type" value="Genomic_DNA"/>
</dbReference>
<keyword evidence="1" id="KW-0677">Repeat</keyword>
<feature type="repeat" description="ARM" evidence="2">
    <location>
        <begin position="185"/>
        <end position="229"/>
    </location>
</feature>
<name>A0A1R3JBK9_9ROSI</name>
<evidence type="ECO:0000313" key="4">
    <source>
        <dbReference type="EMBL" id="OMO92228.1"/>
    </source>
</evidence>
<evidence type="ECO:0000256" key="2">
    <source>
        <dbReference type="PROSITE-ProRule" id="PRU00259"/>
    </source>
</evidence>
<dbReference type="Pfam" id="PF25055">
    <property type="entry name" value="DUF7792"/>
    <property type="match status" value="1"/>
</dbReference>
<dbReference type="Proteomes" id="UP000187203">
    <property type="component" value="Unassembled WGS sequence"/>
</dbReference>
<feature type="domain" description="DUF7792" evidence="3">
    <location>
        <begin position="4"/>
        <end position="123"/>
    </location>
</feature>
<dbReference type="PANTHER" id="PTHR46168">
    <property type="entry name" value="ARMADILLO REPEAT ONLY 4"/>
    <property type="match status" value="1"/>
</dbReference>
<dbReference type="PROSITE" id="PS50176">
    <property type="entry name" value="ARM_REPEAT"/>
    <property type="match status" value="1"/>
</dbReference>
<dbReference type="SUPFAM" id="SSF48371">
    <property type="entry name" value="ARM repeat"/>
    <property type="match status" value="2"/>
</dbReference>
<dbReference type="InterPro" id="IPR000225">
    <property type="entry name" value="Armadillo"/>
</dbReference>
<evidence type="ECO:0000259" key="3">
    <source>
        <dbReference type="Pfam" id="PF25055"/>
    </source>
</evidence>
<protein>
    <submittedName>
        <fullName evidence="4">Armadillo</fullName>
    </submittedName>
</protein>
<evidence type="ECO:0000256" key="1">
    <source>
        <dbReference type="ARBA" id="ARBA00022737"/>
    </source>
</evidence>
<dbReference type="OrthoDB" id="999736at2759"/>
<keyword evidence="5" id="KW-1185">Reference proteome</keyword>
<proteinExistence type="predicted"/>
<organism evidence="4 5">
    <name type="scientific">Corchorus olitorius</name>
    <dbReference type="NCBI Taxonomy" id="93759"/>
    <lineage>
        <taxon>Eukaryota</taxon>
        <taxon>Viridiplantae</taxon>
        <taxon>Streptophyta</taxon>
        <taxon>Embryophyta</taxon>
        <taxon>Tracheophyta</taxon>
        <taxon>Spermatophyta</taxon>
        <taxon>Magnoliopsida</taxon>
        <taxon>eudicotyledons</taxon>
        <taxon>Gunneridae</taxon>
        <taxon>Pentapetalae</taxon>
        <taxon>rosids</taxon>
        <taxon>malvids</taxon>
        <taxon>Malvales</taxon>
        <taxon>Malvaceae</taxon>
        <taxon>Grewioideae</taxon>
        <taxon>Apeibeae</taxon>
        <taxon>Corchorus</taxon>
    </lineage>
</organism>
<gene>
    <name evidence="4" type="ORF">COLO4_17747</name>
</gene>
<dbReference type="GO" id="GO:0007166">
    <property type="term" value="P:cell surface receptor signaling pathway"/>
    <property type="evidence" value="ECO:0007669"/>
    <property type="project" value="InterPro"/>
</dbReference>